<feature type="transmembrane region" description="Helical" evidence="7">
    <location>
        <begin position="146"/>
        <end position="171"/>
    </location>
</feature>
<dbReference type="SUPFAM" id="SSF103473">
    <property type="entry name" value="MFS general substrate transporter"/>
    <property type="match status" value="1"/>
</dbReference>
<evidence type="ECO:0000256" key="3">
    <source>
        <dbReference type="ARBA" id="ARBA00022692"/>
    </source>
</evidence>
<feature type="transmembrane region" description="Helical" evidence="7">
    <location>
        <begin position="347"/>
        <end position="367"/>
    </location>
</feature>
<accession>A0A6V8HPW2</accession>
<feature type="transmembrane region" description="Helical" evidence="7">
    <location>
        <begin position="215"/>
        <end position="235"/>
    </location>
</feature>
<feature type="transmembrane region" description="Helical" evidence="7">
    <location>
        <begin position="97"/>
        <end position="115"/>
    </location>
</feature>
<proteinExistence type="inferred from homology"/>
<feature type="transmembrane region" description="Helical" evidence="7">
    <location>
        <begin position="277"/>
        <end position="299"/>
    </location>
</feature>
<evidence type="ECO:0000259" key="8">
    <source>
        <dbReference type="PROSITE" id="PS50850"/>
    </source>
</evidence>
<feature type="transmembrane region" description="Helical" evidence="7">
    <location>
        <begin position="444"/>
        <end position="463"/>
    </location>
</feature>
<organism evidence="9 10">
    <name type="scientific">Talaromyces pinophilus</name>
    <name type="common">Penicillium pinophilum</name>
    <dbReference type="NCBI Taxonomy" id="128442"/>
    <lineage>
        <taxon>Eukaryota</taxon>
        <taxon>Fungi</taxon>
        <taxon>Dikarya</taxon>
        <taxon>Ascomycota</taxon>
        <taxon>Pezizomycotina</taxon>
        <taxon>Eurotiomycetes</taxon>
        <taxon>Eurotiomycetidae</taxon>
        <taxon>Eurotiales</taxon>
        <taxon>Trichocomaceae</taxon>
        <taxon>Talaromyces</taxon>
        <taxon>Talaromyces sect. Talaromyces</taxon>
    </lineage>
</organism>
<dbReference type="FunFam" id="1.20.1250.20:FF:000064">
    <property type="entry name" value="MFS allantoate transporter"/>
    <property type="match status" value="1"/>
</dbReference>
<comment type="caution">
    <text evidence="9">The sequence shown here is derived from an EMBL/GenBank/DDBJ whole genome shotgun (WGS) entry which is preliminary data.</text>
</comment>
<evidence type="ECO:0000256" key="6">
    <source>
        <dbReference type="ARBA" id="ARBA00037968"/>
    </source>
</evidence>
<dbReference type="Proteomes" id="UP000053095">
    <property type="component" value="Unassembled WGS sequence"/>
</dbReference>
<evidence type="ECO:0000313" key="9">
    <source>
        <dbReference type="EMBL" id="GAM44084.1"/>
    </source>
</evidence>
<keyword evidence="4 7" id="KW-1133">Transmembrane helix</keyword>
<dbReference type="InterPro" id="IPR036259">
    <property type="entry name" value="MFS_trans_sf"/>
</dbReference>
<name>A0A6V8HPW2_TALPI</name>
<evidence type="ECO:0000256" key="5">
    <source>
        <dbReference type="ARBA" id="ARBA00023136"/>
    </source>
</evidence>
<sequence length="507" mass="55510">MSDTASKQPEVAAQQLPSEKQDDALRYLEDHNGISAAEVDAVDLKALRTKIDWHIVPLMFLCYFFQFIDKVIINYAAVMGLSAELKLHGNDFTNASTSFFIAYLIAEVPNTFLLQKVPAGKWLGFNVIIWGVAVAATSGVKGYTTLVVARVFLGLFEATIGPSLMIISSQYYTKKEQAPRFSFWYLGLGVAQIIGGLISYGFQHVHHASISGWRIMFIVLGIVTSIVGASVFFLIPDTPMKAPFLTEVEKVALLRHISDNKTGVWNKKFNYKQIFEAIFDVQVWLLTLMVVLQSVSSGVVTTYSSTLIRNMGFSSPHAALLNMPSGVVSIVSTLAVGIGIRKADNRWAWVFGCSIPGIIGGGLMSFLPSSNKAGCLIGIYLVNAIVAPLPVIYHWTAANCAGYTKRAFCSALVAGSFSIGNIIGPQTFQARDAPQYHPAKIAVLATQAAAGVLAVVLFGYYVWENKRRDARDAAEPTEVVDTSSEDHKVEAWSGLTDRENRSFRYVY</sequence>
<dbReference type="AlphaFoldDB" id="A0A6V8HPW2"/>
<keyword evidence="10" id="KW-1185">Reference proteome</keyword>
<feature type="transmembrane region" description="Helical" evidence="7">
    <location>
        <begin position="183"/>
        <end position="203"/>
    </location>
</feature>
<comment type="subcellular location">
    <subcellularLocation>
        <location evidence="1">Membrane</location>
        <topology evidence="1">Multi-pass membrane protein</topology>
    </subcellularLocation>
</comment>
<dbReference type="Gene3D" id="1.20.1250.20">
    <property type="entry name" value="MFS general substrate transporter like domains"/>
    <property type="match status" value="2"/>
</dbReference>
<keyword evidence="3 7" id="KW-0812">Transmembrane</keyword>
<feature type="transmembrane region" description="Helical" evidence="7">
    <location>
        <begin position="122"/>
        <end position="140"/>
    </location>
</feature>
<comment type="similarity">
    <text evidence="6">Belongs to the major facilitator superfamily. Allantoate permease family.</text>
</comment>
<dbReference type="InterPro" id="IPR011701">
    <property type="entry name" value="MFS"/>
</dbReference>
<reference evidence="10" key="1">
    <citation type="journal article" date="2015" name="Genome Announc.">
        <title>Draft genome sequence of Talaromyces cellulolyticus strain Y-94, a source of lignocellulosic biomass-degrading enzymes.</title>
        <authorList>
            <person name="Fujii T."/>
            <person name="Koike H."/>
            <person name="Sawayama S."/>
            <person name="Yano S."/>
            <person name="Inoue H."/>
        </authorList>
    </citation>
    <scope>NUCLEOTIDE SEQUENCE [LARGE SCALE GENOMIC DNA]</scope>
    <source>
        <strain evidence="10">Y-94</strain>
    </source>
</reference>
<evidence type="ECO:0000256" key="1">
    <source>
        <dbReference type="ARBA" id="ARBA00004141"/>
    </source>
</evidence>
<feature type="transmembrane region" description="Helical" evidence="7">
    <location>
        <begin position="55"/>
        <end position="77"/>
    </location>
</feature>
<evidence type="ECO:0000256" key="7">
    <source>
        <dbReference type="SAM" id="Phobius"/>
    </source>
</evidence>
<feature type="transmembrane region" description="Helical" evidence="7">
    <location>
        <begin position="319"/>
        <end position="340"/>
    </location>
</feature>
<keyword evidence="2" id="KW-0813">Transport</keyword>
<dbReference type="GO" id="GO:0022857">
    <property type="term" value="F:transmembrane transporter activity"/>
    <property type="evidence" value="ECO:0007669"/>
    <property type="project" value="InterPro"/>
</dbReference>
<gene>
    <name evidence="9" type="ORF">TCE0_060f19421</name>
</gene>
<feature type="domain" description="Major facilitator superfamily (MFS) profile" evidence="8">
    <location>
        <begin position="55"/>
        <end position="466"/>
    </location>
</feature>
<dbReference type="PANTHER" id="PTHR43791:SF40">
    <property type="entry name" value="THIAMINE PATHWAY TRANSPORTER THI73"/>
    <property type="match status" value="1"/>
</dbReference>
<evidence type="ECO:0000256" key="2">
    <source>
        <dbReference type="ARBA" id="ARBA00022448"/>
    </source>
</evidence>
<dbReference type="PROSITE" id="PS50850">
    <property type="entry name" value="MFS"/>
    <property type="match status" value="1"/>
</dbReference>
<evidence type="ECO:0000313" key="10">
    <source>
        <dbReference type="Proteomes" id="UP000053095"/>
    </source>
</evidence>
<feature type="transmembrane region" description="Helical" evidence="7">
    <location>
        <begin position="373"/>
        <end position="395"/>
    </location>
</feature>
<dbReference type="GO" id="GO:0016020">
    <property type="term" value="C:membrane"/>
    <property type="evidence" value="ECO:0007669"/>
    <property type="project" value="UniProtKB-SubCell"/>
</dbReference>
<protein>
    <recommendedName>
        <fullName evidence="8">Major facilitator superfamily (MFS) profile domain-containing protein</fullName>
    </recommendedName>
</protein>
<dbReference type="Pfam" id="PF07690">
    <property type="entry name" value="MFS_1"/>
    <property type="match status" value="1"/>
</dbReference>
<evidence type="ECO:0000256" key="4">
    <source>
        <dbReference type="ARBA" id="ARBA00022989"/>
    </source>
</evidence>
<feature type="transmembrane region" description="Helical" evidence="7">
    <location>
        <begin position="407"/>
        <end position="424"/>
    </location>
</feature>
<dbReference type="EMBL" id="DF933856">
    <property type="protein sequence ID" value="GAM44084.1"/>
    <property type="molecule type" value="Genomic_DNA"/>
</dbReference>
<keyword evidence="5 7" id="KW-0472">Membrane</keyword>
<dbReference type="InterPro" id="IPR020846">
    <property type="entry name" value="MFS_dom"/>
</dbReference>
<dbReference type="PANTHER" id="PTHR43791">
    <property type="entry name" value="PERMEASE-RELATED"/>
    <property type="match status" value="1"/>
</dbReference>